<organism evidence="1 2">
    <name type="scientific">Aphis craccivora</name>
    <name type="common">Cowpea aphid</name>
    <dbReference type="NCBI Taxonomy" id="307492"/>
    <lineage>
        <taxon>Eukaryota</taxon>
        <taxon>Metazoa</taxon>
        <taxon>Ecdysozoa</taxon>
        <taxon>Arthropoda</taxon>
        <taxon>Hexapoda</taxon>
        <taxon>Insecta</taxon>
        <taxon>Pterygota</taxon>
        <taxon>Neoptera</taxon>
        <taxon>Paraneoptera</taxon>
        <taxon>Hemiptera</taxon>
        <taxon>Sternorrhyncha</taxon>
        <taxon>Aphidomorpha</taxon>
        <taxon>Aphidoidea</taxon>
        <taxon>Aphididae</taxon>
        <taxon>Aphidini</taxon>
        <taxon>Aphis</taxon>
        <taxon>Aphis</taxon>
    </lineage>
</organism>
<dbReference type="EMBL" id="VUJU01003877">
    <property type="protein sequence ID" value="KAF0756350.1"/>
    <property type="molecule type" value="Genomic_DNA"/>
</dbReference>
<dbReference type="Proteomes" id="UP000478052">
    <property type="component" value="Unassembled WGS sequence"/>
</dbReference>
<protein>
    <submittedName>
        <fullName evidence="1">Uncharacterized protein</fullName>
    </submittedName>
</protein>
<dbReference type="AlphaFoldDB" id="A0A6G0YI61"/>
<comment type="caution">
    <text evidence="1">The sequence shown here is derived from an EMBL/GenBank/DDBJ whole genome shotgun (WGS) entry which is preliminary data.</text>
</comment>
<evidence type="ECO:0000313" key="1">
    <source>
        <dbReference type="EMBL" id="KAF0756350.1"/>
    </source>
</evidence>
<reference evidence="1 2" key="1">
    <citation type="submission" date="2019-08" db="EMBL/GenBank/DDBJ databases">
        <title>Whole genome of Aphis craccivora.</title>
        <authorList>
            <person name="Voronova N.V."/>
            <person name="Shulinski R.S."/>
            <person name="Bandarenka Y.V."/>
            <person name="Zhorov D.G."/>
            <person name="Warner D."/>
        </authorList>
    </citation>
    <scope>NUCLEOTIDE SEQUENCE [LARGE SCALE GENOMIC DNA]</scope>
    <source>
        <strain evidence="1">180601</strain>
        <tissue evidence="1">Whole Body</tissue>
    </source>
</reference>
<accession>A0A6G0YI61</accession>
<evidence type="ECO:0000313" key="2">
    <source>
        <dbReference type="Proteomes" id="UP000478052"/>
    </source>
</evidence>
<name>A0A6G0YI61_APHCR</name>
<keyword evidence="2" id="KW-1185">Reference proteome</keyword>
<gene>
    <name evidence="1" type="ORF">FWK35_00009219</name>
</gene>
<proteinExistence type="predicted"/>
<sequence length="112" mass="12866">MSYEIIEKEGSELAIDIQHQIEEVGKLNVVCLRVMRGGTFKGIRERRCGELAARLRYSSGSSLRYCITVYDQHILKICFELDQALIKSQMTEPYSRICLTSEQYSALRGEIQ</sequence>